<dbReference type="PANTHER" id="PTHR32063:SF33">
    <property type="entry name" value="RND SUPERFAMILY EFFLUX PUMP PERMEASE COMPONENT"/>
    <property type="match status" value="1"/>
</dbReference>
<dbReference type="Gene3D" id="1.20.1640.10">
    <property type="entry name" value="Multidrug efflux transporter AcrB transmembrane domain"/>
    <property type="match status" value="2"/>
</dbReference>
<keyword evidence="1" id="KW-0812">Transmembrane</keyword>
<dbReference type="SUPFAM" id="SSF82714">
    <property type="entry name" value="Multidrug efflux transporter AcrB TolC docking domain, DN and DC subdomains"/>
    <property type="match status" value="2"/>
</dbReference>
<dbReference type="Gene3D" id="3.30.2090.10">
    <property type="entry name" value="Multidrug efflux transporter AcrB TolC docking domain, DN and DC subdomains"/>
    <property type="match status" value="2"/>
</dbReference>
<evidence type="ECO:0008006" key="3">
    <source>
        <dbReference type="Google" id="ProtNLM"/>
    </source>
</evidence>
<name>A0A381P549_9ZZZZ</name>
<evidence type="ECO:0000313" key="2">
    <source>
        <dbReference type="EMBL" id="SUZ62065.1"/>
    </source>
</evidence>
<keyword evidence="1" id="KW-1133">Transmembrane helix</keyword>
<feature type="transmembrane region" description="Helical" evidence="1">
    <location>
        <begin position="533"/>
        <end position="552"/>
    </location>
</feature>
<keyword evidence="1" id="KW-0472">Membrane</keyword>
<dbReference type="GO" id="GO:0005886">
    <property type="term" value="C:plasma membrane"/>
    <property type="evidence" value="ECO:0007669"/>
    <property type="project" value="TreeGrafter"/>
</dbReference>
<sequence>MKNIIRWFIANTVAANLLMGFILIAGFFTLSRLRMEVFPDIAIPIINVSVIYPGASPEDIEESICVKVEERVQGVNGLKRITSSSNEGYGSINIEVENGYDIDEVKDEVKSQVDAITSFPDGAEKPSIRSFDGQPEVITIAVHGKVDEVSLLSIAEKIRDEVSDLPNITQTRLGKKPREISIEVSENTLQKYSLSFDYIANRIKSSSMDVPGGAIETYDGEILIRSKGQAYTGDDFGLIPVLSMSDGSTLLLRDIANIIDGFQDVEYDIKFNSEPAKLIRVYRTGEQNALDIADAVHHYLEKKQPLMPPGISLTPMKDESVILRGRIKLLTDNAYLGLVLVLIVLALFLKPKLAAWVAVGIPISFMGGFWLLPVFDVSINMISLFTFILVLGIVVDDAIVVGENIHIFRKRGLKAADAALEGAYQVAKPVIFAVLTTMVTFSPMILVEGALGKIWRIIPVVTILVLVFSLIESLTILPAHLAHMNEDTNEKDNFISKWWANIQLSIHNSLQSFIKNIYEPTLAWALAHRANTISIAVSIFLISIGIVASGILRFNFFPPLEADIVIAGVEYPEGTPVSITKNGLDQVEKSAFKLKDTLEVLYPEQNIFINMVSTAGDQPIKTQSSRGPGNLDATFFGSHLAECVIELAPGEERPLGTKEISKIWRELTGSIPGVKQVTFDSDLFTTGAPIEIKLSSINREDLKAVTSVLKDRLQTYAGVFDIKDSFSAGKDEIKLKLRPEAQNYGITMSSLARQVRQAFYGDEVQRIQRGRDEVKVFLRYPKAERVSLNNLEQMNVRVGNNIEVPLGQVAQGELSSGYSTITRTDRKRSINITADVDLTEANANEILARFEQEHIKPLLEDYPSIGYSFEGEQREQRDTLGSLYKNFVLALFVVYILLAIPFKSYLQPLIIMSAIPFGFTGAVIGHLIMGMNLAVLSIIGIVALSGVVVNDSLVMVDFINRYRREEGKTVMEAALAAGPRRFRPILLTSVTTFVGLFPLLIEKSVQAKFLVPMAISLAFGVLFATLITLLLVPTSYLVIEDIKKYFGDMTK</sequence>
<organism evidence="2">
    <name type="scientific">marine metagenome</name>
    <dbReference type="NCBI Taxonomy" id="408172"/>
    <lineage>
        <taxon>unclassified sequences</taxon>
        <taxon>metagenomes</taxon>
        <taxon>ecological metagenomes</taxon>
    </lineage>
</organism>
<dbReference type="SUPFAM" id="SSF82866">
    <property type="entry name" value="Multidrug efflux transporter AcrB transmembrane domain"/>
    <property type="match status" value="2"/>
</dbReference>
<dbReference type="Pfam" id="PF00873">
    <property type="entry name" value="ACR_tran"/>
    <property type="match status" value="1"/>
</dbReference>
<feature type="transmembrane region" description="Helical" evidence="1">
    <location>
        <begin position="7"/>
        <end position="30"/>
    </location>
</feature>
<dbReference type="InterPro" id="IPR001036">
    <property type="entry name" value="Acrflvin-R"/>
</dbReference>
<accession>A0A381P549</accession>
<feature type="transmembrane region" description="Helical" evidence="1">
    <location>
        <begin position="430"/>
        <end position="451"/>
    </location>
</feature>
<dbReference type="AlphaFoldDB" id="A0A381P549"/>
<dbReference type="PANTHER" id="PTHR32063">
    <property type="match status" value="1"/>
</dbReference>
<dbReference type="EMBL" id="UINC01000844">
    <property type="protein sequence ID" value="SUZ62065.1"/>
    <property type="molecule type" value="Genomic_DNA"/>
</dbReference>
<feature type="transmembrane region" description="Helical" evidence="1">
    <location>
        <begin position="381"/>
        <end position="401"/>
    </location>
</feature>
<gene>
    <name evidence="2" type="ORF">METZ01_LOCUS14919</name>
</gene>
<feature type="transmembrane region" description="Helical" evidence="1">
    <location>
        <begin position="935"/>
        <end position="960"/>
    </location>
</feature>
<feature type="transmembrane region" description="Helical" evidence="1">
    <location>
        <begin position="981"/>
        <end position="1001"/>
    </location>
</feature>
<feature type="transmembrane region" description="Helical" evidence="1">
    <location>
        <begin position="356"/>
        <end position="375"/>
    </location>
</feature>
<dbReference type="InterPro" id="IPR027463">
    <property type="entry name" value="AcrB_DN_DC_subdom"/>
</dbReference>
<feature type="transmembrane region" description="Helical" evidence="1">
    <location>
        <begin position="883"/>
        <end position="902"/>
    </location>
</feature>
<feature type="transmembrane region" description="Helical" evidence="1">
    <location>
        <begin position="909"/>
        <end position="929"/>
    </location>
</feature>
<reference evidence="2" key="1">
    <citation type="submission" date="2018-05" db="EMBL/GenBank/DDBJ databases">
        <authorList>
            <person name="Lanie J.A."/>
            <person name="Ng W.-L."/>
            <person name="Kazmierczak K.M."/>
            <person name="Andrzejewski T.M."/>
            <person name="Davidsen T.M."/>
            <person name="Wayne K.J."/>
            <person name="Tettelin H."/>
            <person name="Glass J.I."/>
            <person name="Rusch D."/>
            <person name="Podicherti R."/>
            <person name="Tsui H.-C.T."/>
            <person name="Winkler M.E."/>
        </authorList>
    </citation>
    <scope>NUCLEOTIDE SEQUENCE</scope>
</reference>
<proteinExistence type="predicted"/>
<dbReference type="Gene3D" id="3.30.70.1440">
    <property type="entry name" value="Multidrug efflux transporter AcrB pore domain"/>
    <property type="match status" value="1"/>
</dbReference>
<dbReference type="PRINTS" id="PR00702">
    <property type="entry name" value="ACRIFLAVINRP"/>
</dbReference>
<protein>
    <recommendedName>
        <fullName evidence="3">SSD domain-containing protein</fullName>
    </recommendedName>
</protein>
<dbReference type="Gene3D" id="3.30.70.1430">
    <property type="entry name" value="Multidrug efflux transporter AcrB pore domain"/>
    <property type="match status" value="2"/>
</dbReference>
<dbReference type="Gene3D" id="3.30.70.1320">
    <property type="entry name" value="Multidrug efflux transporter AcrB pore domain like"/>
    <property type="match status" value="1"/>
</dbReference>
<feature type="transmembrane region" description="Helical" evidence="1">
    <location>
        <begin position="457"/>
        <end position="477"/>
    </location>
</feature>
<evidence type="ECO:0000256" key="1">
    <source>
        <dbReference type="SAM" id="Phobius"/>
    </source>
</evidence>
<feature type="transmembrane region" description="Helical" evidence="1">
    <location>
        <begin position="1013"/>
        <end position="1039"/>
    </location>
</feature>
<dbReference type="GO" id="GO:0042910">
    <property type="term" value="F:xenobiotic transmembrane transporter activity"/>
    <property type="evidence" value="ECO:0007669"/>
    <property type="project" value="TreeGrafter"/>
</dbReference>
<feature type="transmembrane region" description="Helical" evidence="1">
    <location>
        <begin position="333"/>
        <end position="349"/>
    </location>
</feature>
<dbReference type="SUPFAM" id="SSF82693">
    <property type="entry name" value="Multidrug efflux transporter AcrB pore domain, PN1, PN2, PC1 and PC2 subdomains"/>
    <property type="match status" value="2"/>
</dbReference>